<organism evidence="4 5">
    <name type="scientific">Thamnophis sirtalis</name>
    <dbReference type="NCBI Taxonomy" id="35019"/>
    <lineage>
        <taxon>Eukaryota</taxon>
        <taxon>Metazoa</taxon>
        <taxon>Chordata</taxon>
        <taxon>Craniata</taxon>
        <taxon>Vertebrata</taxon>
        <taxon>Euteleostomi</taxon>
        <taxon>Lepidosauria</taxon>
        <taxon>Squamata</taxon>
        <taxon>Bifurcata</taxon>
        <taxon>Unidentata</taxon>
        <taxon>Episquamata</taxon>
        <taxon>Toxicofera</taxon>
        <taxon>Serpentes</taxon>
        <taxon>Colubroidea</taxon>
        <taxon>Colubridae</taxon>
        <taxon>Natricinae</taxon>
        <taxon>Thamnophis</taxon>
    </lineage>
</organism>
<dbReference type="InterPro" id="IPR027272">
    <property type="entry name" value="Piezo"/>
</dbReference>
<proteinExistence type="predicted"/>
<dbReference type="PANTHER" id="PTHR47049:SF5">
    <property type="entry name" value="PIEZO-TYPE MECHANOSENSITIVE ION CHANNEL COMPONENT"/>
    <property type="match status" value="1"/>
</dbReference>
<dbReference type="OrthoDB" id="303066at2759"/>
<dbReference type="GeneID" id="106555412"/>
<gene>
    <name evidence="5" type="primary">LOC106555412</name>
</gene>
<dbReference type="PANTHER" id="PTHR47049">
    <property type="entry name" value="PIEZO-TYPE MECHANOSENSITIVE ION CHANNEL HOMOLOG"/>
    <property type="match status" value="1"/>
</dbReference>
<feature type="domain" description="Piezo TM1-24" evidence="3">
    <location>
        <begin position="2"/>
        <end position="315"/>
    </location>
</feature>
<evidence type="ECO:0000256" key="2">
    <source>
        <dbReference type="SAM" id="Phobius"/>
    </source>
</evidence>
<keyword evidence="4" id="KW-1185">Reference proteome</keyword>
<dbReference type="GO" id="GO:0008381">
    <property type="term" value="F:mechanosensitive monoatomic ion channel activity"/>
    <property type="evidence" value="ECO:0007669"/>
    <property type="project" value="InterPro"/>
</dbReference>
<reference evidence="5" key="1">
    <citation type="submission" date="2025-08" db="UniProtKB">
        <authorList>
            <consortium name="RefSeq"/>
        </authorList>
    </citation>
    <scope>IDENTIFICATION</scope>
</reference>
<evidence type="ECO:0000313" key="4">
    <source>
        <dbReference type="Proteomes" id="UP000504617"/>
    </source>
</evidence>
<feature type="compositionally biased region" description="Basic and acidic residues" evidence="1">
    <location>
        <begin position="157"/>
        <end position="172"/>
    </location>
</feature>
<keyword evidence="2" id="KW-0472">Membrane</keyword>
<keyword evidence="2" id="KW-1133">Transmembrane helix</keyword>
<dbReference type="RefSeq" id="XP_013929731.1">
    <property type="nucleotide sequence ID" value="XM_014074256.1"/>
</dbReference>
<name>A0A6I9Z0X9_9SAUR</name>
<accession>A0A6I9Z0X9</accession>
<dbReference type="InterPro" id="IPR056769">
    <property type="entry name" value="Piezo_TM1-24"/>
</dbReference>
<evidence type="ECO:0000313" key="5">
    <source>
        <dbReference type="RefSeq" id="XP_013929731.1"/>
    </source>
</evidence>
<evidence type="ECO:0000259" key="3">
    <source>
        <dbReference type="Pfam" id="PF24871"/>
    </source>
</evidence>
<sequence length="315" mass="35126">MTVGKILAVVLIALAGITLPSAFSSVYYLLFVGLMTWWACHFSTSPLAFNAFCIVVDVFAGGHLICLYGYQTPFGQEILPPTGLWARLFGLKAIILPAGCNQPNKLLLDVSHSWPVYANPGILLLLYYVLATLVKLRRLRSSGQGDSESSTSELLELENRSRDKGHLPEDAKPMLIQDPEASGTEELTVHEIVGTDHSALRKQKRPQEKMQLLHSLGHVVMKQSYVCALIAMMVWSITYHSWLTFVLLLWACLIWIVRNRHHFAMLCSPFILLYGVALCSLQYVWGMDLEPELPTSVGSMPLGQLGLVRPQYPCL</sequence>
<dbReference type="Pfam" id="PF24871">
    <property type="entry name" value="Piezo_TM1-24"/>
    <property type="match status" value="1"/>
</dbReference>
<feature type="non-terminal residue" evidence="5">
    <location>
        <position position="315"/>
    </location>
</feature>
<feature type="region of interest" description="Disordered" evidence="1">
    <location>
        <begin position="142"/>
        <end position="175"/>
    </location>
</feature>
<evidence type="ECO:0000256" key="1">
    <source>
        <dbReference type="SAM" id="MobiDB-lite"/>
    </source>
</evidence>
<protein>
    <submittedName>
        <fullName evidence="5">Piezo-type mechanosensitive ion channel component 1-like</fullName>
    </submittedName>
</protein>
<feature type="transmembrane region" description="Helical" evidence="2">
    <location>
        <begin position="263"/>
        <end position="285"/>
    </location>
</feature>
<dbReference type="GO" id="GO:0016020">
    <property type="term" value="C:membrane"/>
    <property type="evidence" value="ECO:0007669"/>
    <property type="project" value="InterPro"/>
</dbReference>
<keyword evidence="2" id="KW-0812">Transmembrane</keyword>
<feature type="transmembrane region" description="Helical" evidence="2">
    <location>
        <begin position="6"/>
        <end position="35"/>
    </location>
</feature>
<feature type="transmembrane region" description="Helical" evidence="2">
    <location>
        <begin position="114"/>
        <end position="134"/>
    </location>
</feature>
<dbReference type="Proteomes" id="UP000504617">
    <property type="component" value="Unplaced"/>
</dbReference>
<feature type="transmembrane region" description="Helical" evidence="2">
    <location>
        <begin position="212"/>
        <end position="233"/>
    </location>
</feature>
<feature type="compositionally biased region" description="Low complexity" evidence="1">
    <location>
        <begin position="142"/>
        <end position="154"/>
    </location>
</feature>
<feature type="transmembrane region" description="Helical" evidence="2">
    <location>
        <begin position="47"/>
        <end position="70"/>
    </location>
</feature>
<dbReference type="KEGG" id="tsr:106555412"/>
<feature type="transmembrane region" description="Helical" evidence="2">
    <location>
        <begin position="239"/>
        <end position="256"/>
    </location>
</feature>
<dbReference type="AlphaFoldDB" id="A0A6I9Z0X9"/>